<dbReference type="Proteomes" id="UP001341840">
    <property type="component" value="Unassembled WGS sequence"/>
</dbReference>
<comment type="caution">
    <text evidence="2">The sequence shown here is derived from an EMBL/GenBank/DDBJ whole genome shotgun (WGS) entry which is preliminary data.</text>
</comment>
<proteinExistence type="predicted"/>
<evidence type="ECO:0000256" key="1">
    <source>
        <dbReference type="SAM" id="MobiDB-lite"/>
    </source>
</evidence>
<accession>A0ABU6VZJ1</accession>
<sequence length="209" mass="23501">MQSRFSLVAESTLSSKTERIDSKDVRVDSREEKTTTKKTLSVKSRLQTCRVDSCTNKTKEVSVKGIRIDFGVSRVDSPQLRVDIMKSLCIRVDSNGSESILSCLVCVLGGTRVPESILKKLKAWKRRRRSGGGGEEEAVLAPEKKREAIMVEEEEQRHRERQSAVRNRQIGEDASPILEAEARTGSRRSTGGCFVGDRSSIRRRQFGWN</sequence>
<protein>
    <submittedName>
        <fullName evidence="2">Uncharacterized protein</fullName>
    </submittedName>
</protein>
<dbReference type="EMBL" id="JASCZI010154222">
    <property type="protein sequence ID" value="MED6177911.1"/>
    <property type="molecule type" value="Genomic_DNA"/>
</dbReference>
<gene>
    <name evidence="2" type="ORF">PIB30_102603</name>
</gene>
<feature type="region of interest" description="Disordered" evidence="1">
    <location>
        <begin position="153"/>
        <end position="196"/>
    </location>
</feature>
<keyword evidence="3" id="KW-1185">Reference proteome</keyword>
<organism evidence="2 3">
    <name type="scientific">Stylosanthes scabra</name>
    <dbReference type="NCBI Taxonomy" id="79078"/>
    <lineage>
        <taxon>Eukaryota</taxon>
        <taxon>Viridiplantae</taxon>
        <taxon>Streptophyta</taxon>
        <taxon>Embryophyta</taxon>
        <taxon>Tracheophyta</taxon>
        <taxon>Spermatophyta</taxon>
        <taxon>Magnoliopsida</taxon>
        <taxon>eudicotyledons</taxon>
        <taxon>Gunneridae</taxon>
        <taxon>Pentapetalae</taxon>
        <taxon>rosids</taxon>
        <taxon>fabids</taxon>
        <taxon>Fabales</taxon>
        <taxon>Fabaceae</taxon>
        <taxon>Papilionoideae</taxon>
        <taxon>50 kb inversion clade</taxon>
        <taxon>dalbergioids sensu lato</taxon>
        <taxon>Dalbergieae</taxon>
        <taxon>Pterocarpus clade</taxon>
        <taxon>Stylosanthes</taxon>
    </lineage>
</organism>
<reference evidence="2 3" key="1">
    <citation type="journal article" date="2023" name="Plants (Basel)">
        <title>Bridging the Gap: Combining Genomics and Transcriptomics Approaches to Understand Stylosanthes scabra, an Orphan Legume from the Brazilian Caatinga.</title>
        <authorList>
            <person name="Ferreira-Neto J.R.C."/>
            <person name="da Silva M.D."/>
            <person name="Binneck E."/>
            <person name="de Melo N.F."/>
            <person name="da Silva R.H."/>
            <person name="de Melo A.L.T.M."/>
            <person name="Pandolfi V."/>
            <person name="Bustamante F.O."/>
            <person name="Brasileiro-Vidal A.C."/>
            <person name="Benko-Iseppon A.M."/>
        </authorList>
    </citation>
    <scope>NUCLEOTIDE SEQUENCE [LARGE SCALE GENOMIC DNA]</scope>
    <source>
        <tissue evidence="2">Leaves</tissue>
    </source>
</reference>
<name>A0ABU6VZJ1_9FABA</name>
<evidence type="ECO:0000313" key="2">
    <source>
        <dbReference type="EMBL" id="MED6177911.1"/>
    </source>
</evidence>
<evidence type="ECO:0000313" key="3">
    <source>
        <dbReference type="Proteomes" id="UP001341840"/>
    </source>
</evidence>
<feature type="compositionally biased region" description="Basic and acidic residues" evidence="1">
    <location>
        <begin position="153"/>
        <end position="163"/>
    </location>
</feature>